<sequence length="246" mass="25968">MTALRKLTVTEFKLFLREPMVVFFAIAFPSVLVGILGNVDEFQKVDPALGGARVIDLYVTIAATFVLAMLGLQAAPAVLATYREKGILRRMSTTPVHPTNMLAAQLIANVTIALVSAALVFTVGRVAFDVALPRQIVGFAVAFTFTAAAVFAVGIFVAAVAPNGKAANGIGAVLFFPLMFFAGLWAPRETMSPVLRRIGDFTPLGAGEQALHDAASGAWPGAGSLLVLVAYVVAFGLAAARLFRWE</sequence>
<dbReference type="PROSITE" id="PS51012">
    <property type="entry name" value="ABC_TM2"/>
    <property type="match status" value="1"/>
</dbReference>
<evidence type="ECO:0000259" key="7">
    <source>
        <dbReference type="PROSITE" id="PS51012"/>
    </source>
</evidence>
<evidence type="ECO:0000256" key="3">
    <source>
        <dbReference type="ARBA" id="ARBA00022989"/>
    </source>
</evidence>
<dbReference type="InterPro" id="IPR013525">
    <property type="entry name" value="ABC2_TM"/>
</dbReference>
<dbReference type="Proteomes" id="UP001500218">
    <property type="component" value="Unassembled WGS sequence"/>
</dbReference>
<evidence type="ECO:0000256" key="6">
    <source>
        <dbReference type="RuleBase" id="RU361157"/>
    </source>
</evidence>
<gene>
    <name evidence="8" type="ORF">GCM10009682_25750</name>
</gene>
<dbReference type="Pfam" id="PF01061">
    <property type="entry name" value="ABC2_membrane"/>
    <property type="match status" value="1"/>
</dbReference>
<keyword evidence="5" id="KW-0046">Antibiotic resistance</keyword>
<keyword evidence="4 6" id="KW-0472">Membrane</keyword>
<proteinExistence type="inferred from homology"/>
<keyword evidence="9" id="KW-1185">Reference proteome</keyword>
<evidence type="ECO:0000313" key="9">
    <source>
        <dbReference type="Proteomes" id="UP001500218"/>
    </source>
</evidence>
<feature type="transmembrane region" description="Helical" evidence="6">
    <location>
        <begin position="20"/>
        <end position="37"/>
    </location>
</feature>
<dbReference type="InterPro" id="IPR052902">
    <property type="entry name" value="ABC-2_transporter"/>
</dbReference>
<reference evidence="9" key="1">
    <citation type="journal article" date="2019" name="Int. J. Syst. Evol. Microbiol.">
        <title>The Global Catalogue of Microorganisms (GCM) 10K type strain sequencing project: providing services to taxonomists for standard genome sequencing and annotation.</title>
        <authorList>
            <consortium name="The Broad Institute Genomics Platform"/>
            <consortium name="The Broad Institute Genome Sequencing Center for Infectious Disease"/>
            <person name="Wu L."/>
            <person name="Ma J."/>
        </authorList>
    </citation>
    <scope>NUCLEOTIDE SEQUENCE [LARGE SCALE GENOMIC DNA]</scope>
    <source>
        <strain evidence="9">JCM 13250</strain>
    </source>
</reference>
<feature type="transmembrane region" description="Helical" evidence="6">
    <location>
        <begin position="136"/>
        <end position="159"/>
    </location>
</feature>
<feature type="transmembrane region" description="Helical" evidence="6">
    <location>
        <begin position="222"/>
        <end position="243"/>
    </location>
</feature>
<evidence type="ECO:0000313" key="8">
    <source>
        <dbReference type="EMBL" id="GAA1802755.1"/>
    </source>
</evidence>
<feature type="transmembrane region" description="Helical" evidence="6">
    <location>
        <begin position="57"/>
        <end position="82"/>
    </location>
</feature>
<evidence type="ECO:0000256" key="1">
    <source>
        <dbReference type="ARBA" id="ARBA00004141"/>
    </source>
</evidence>
<dbReference type="PANTHER" id="PTHR43027">
    <property type="entry name" value="DOXORUBICIN RESISTANCE ABC TRANSPORTER PERMEASE PROTEIN DRRC-RELATED"/>
    <property type="match status" value="1"/>
</dbReference>
<organism evidence="8 9">
    <name type="scientific">Luedemannella flava</name>
    <dbReference type="NCBI Taxonomy" id="349316"/>
    <lineage>
        <taxon>Bacteria</taxon>
        <taxon>Bacillati</taxon>
        <taxon>Actinomycetota</taxon>
        <taxon>Actinomycetes</taxon>
        <taxon>Micromonosporales</taxon>
        <taxon>Micromonosporaceae</taxon>
        <taxon>Luedemannella</taxon>
    </lineage>
</organism>
<keyword evidence="3 6" id="KW-1133">Transmembrane helix</keyword>
<comment type="subcellular location">
    <subcellularLocation>
        <location evidence="6">Cell membrane</location>
        <topology evidence="6">Multi-pass membrane protein</topology>
    </subcellularLocation>
    <subcellularLocation>
        <location evidence="1">Membrane</location>
        <topology evidence="1">Multi-pass membrane protein</topology>
    </subcellularLocation>
</comment>
<comment type="similarity">
    <text evidence="6">Belongs to the ABC-2 integral membrane protein family.</text>
</comment>
<protein>
    <recommendedName>
        <fullName evidence="6">Transport permease protein</fullName>
    </recommendedName>
</protein>
<feature type="transmembrane region" description="Helical" evidence="6">
    <location>
        <begin position="166"/>
        <end position="186"/>
    </location>
</feature>
<dbReference type="InterPro" id="IPR047817">
    <property type="entry name" value="ABC2_TM_bact-type"/>
</dbReference>
<dbReference type="InterPro" id="IPR000412">
    <property type="entry name" value="ABC_2_transport"/>
</dbReference>
<dbReference type="PIRSF" id="PIRSF006648">
    <property type="entry name" value="DrrB"/>
    <property type="match status" value="1"/>
</dbReference>
<feature type="transmembrane region" description="Helical" evidence="6">
    <location>
        <begin position="102"/>
        <end position="124"/>
    </location>
</feature>
<evidence type="ECO:0000256" key="5">
    <source>
        <dbReference type="ARBA" id="ARBA00023251"/>
    </source>
</evidence>
<name>A0ABP4Y9V1_9ACTN</name>
<keyword evidence="2 6" id="KW-0812">Transmembrane</keyword>
<dbReference type="EMBL" id="BAAALT010000065">
    <property type="protein sequence ID" value="GAA1802755.1"/>
    <property type="molecule type" value="Genomic_DNA"/>
</dbReference>
<comment type="caution">
    <text evidence="8">The sequence shown here is derived from an EMBL/GenBank/DDBJ whole genome shotgun (WGS) entry which is preliminary data.</text>
</comment>
<dbReference type="RefSeq" id="WP_344130039.1">
    <property type="nucleotide sequence ID" value="NZ_BAAALT010000065.1"/>
</dbReference>
<accession>A0ABP4Y9V1</accession>
<evidence type="ECO:0000256" key="2">
    <source>
        <dbReference type="ARBA" id="ARBA00022692"/>
    </source>
</evidence>
<dbReference type="PANTHER" id="PTHR43027:SF2">
    <property type="entry name" value="TRANSPORT PERMEASE PROTEIN"/>
    <property type="match status" value="1"/>
</dbReference>
<keyword evidence="6" id="KW-1003">Cell membrane</keyword>
<evidence type="ECO:0000256" key="4">
    <source>
        <dbReference type="ARBA" id="ARBA00023136"/>
    </source>
</evidence>
<feature type="domain" description="ABC transmembrane type-2" evidence="7">
    <location>
        <begin position="20"/>
        <end position="246"/>
    </location>
</feature>
<keyword evidence="6" id="KW-0813">Transport</keyword>